<dbReference type="NCBIfam" id="TIGR00099">
    <property type="entry name" value="Cof-subfamily"/>
    <property type="match status" value="1"/>
</dbReference>
<evidence type="ECO:0000313" key="2">
    <source>
        <dbReference type="Proteomes" id="UP000714420"/>
    </source>
</evidence>
<dbReference type="EMBL" id="JABKKF010000010">
    <property type="protein sequence ID" value="NPD92742.1"/>
    <property type="molecule type" value="Genomic_DNA"/>
</dbReference>
<dbReference type="PROSITE" id="PS01229">
    <property type="entry name" value="COF_2"/>
    <property type="match status" value="1"/>
</dbReference>
<dbReference type="SFLD" id="SFLDS00003">
    <property type="entry name" value="Haloacid_Dehalogenase"/>
    <property type="match status" value="1"/>
</dbReference>
<dbReference type="GO" id="GO:0016787">
    <property type="term" value="F:hydrolase activity"/>
    <property type="evidence" value="ECO:0007669"/>
    <property type="project" value="UniProtKB-KW"/>
</dbReference>
<dbReference type="InterPro" id="IPR023214">
    <property type="entry name" value="HAD_sf"/>
</dbReference>
<keyword evidence="2" id="KW-1185">Reference proteome</keyword>
<dbReference type="Gene3D" id="3.30.1240.10">
    <property type="match status" value="1"/>
</dbReference>
<name>A0ABX2AR71_9BACT</name>
<dbReference type="InterPro" id="IPR036412">
    <property type="entry name" value="HAD-like_sf"/>
</dbReference>
<sequence length="269" mass="29108">MVMIRSLFFDIDGTLVSFKTHCIPESTVCAIAEAHKKGIGVYISTGRPKKIITNLDPIEEYIDGYITANGALCFIDDKATGKRVEICCNPIPSHDVQTLMADATHHGYPCVVVGEKDVAVYNHGSVFDRVFVEGLKVGNIDLTTNASDIVVNQRILQFSPFIDTDHEHDLMQRMSGCVSGRWHPEFTDITSQKADKGKGLIAMARHIGLDISETMAFGDGGNDTAILRTAGIGVAMGNACDKAIQAADYITTSVDDNGIMNALTHFGVI</sequence>
<proteinExistence type="predicted"/>
<dbReference type="Pfam" id="PF08282">
    <property type="entry name" value="Hydrolase_3"/>
    <property type="match status" value="1"/>
</dbReference>
<dbReference type="Proteomes" id="UP000714420">
    <property type="component" value="Unassembled WGS sequence"/>
</dbReference>
<dbReference type="SFLD" id="SFLDG01140">
    <property type="entry name" value="C2.B:_Phosphomannomutase_and_P"/>
    <property type="match status" value="1"/>
</dbReference>
<reference evidence="1 2" key="1">
    <citation type="submission" date="2020-05" db="EMBL/GenBank/DDBJ databases">
        <title>Distinct polysaccharide utilization as determinants for interspecies competition between intestinal Prevotella spp.</title>
        <authorList>
            <person name="Galvez E.J.C."/>
            <person name="Iljazovic A."/>
            <person name="Strowig T."/>
        </authorList>
    </citation>
    <scope>NUCLEOTIDE SEQUENCE [LARGE SCALE GENOMIC DNA]</scope>
    <source>
        <strain evidence="1 2">PMUR</strain>
    </source>
</reference>
<keyword evidence="1" id="KW-0378">Hydrolase</keyword>
<comment type="caution">
    <text evidence="1">The sequence shown here is derived from an EMBL/GenBank/DDBJ whole genome shotgun (WGS) entry which is preliminary data.</text>
</comment>
<evidence type="ECO:0000313" key="1">
    <source>
        <dbReference type="EMBL" id="NPD92742.1"/>
    </source>
</evidence>
<dbReference type="InterPro" id="IPR000150">
    <property type="entry name" value="Cof"/>
</dbReference>
<dbReference type="PANTHER" id="PTHR10000">
    <property type="entry name" value="PHOSPHOSERINE PHOSPHATASE"/>
    <property type="match status" value="1"/>
</dbReference>
<dbReference type="SUPFAM" id="SSF56784">
    <property type="entry name" value="HAD-like"/>
    <property type="match status" value="1"/>
</dbReference>
<protein>
    <submittedName>
        <fullName evidence="1">Cof-type HAD-IIB family hydrolase</fullName>
    </submittedName>
</protein>
<dbReference type="Gene3D" id="3.40.50.1000">
    <property type="entry name" value="HAD superfamily/HAD-like"/>
    <property type="match status" value="1"/>
</dbReference>
<dbReference type="PANTHER" id="PTHR10000:SF25">
    <property type="entry name" value="PHOSPHATASE YKRA-RELATED"/>
    <property type="match status" value="1"/>
</dbReference>
<accession>A0ABX2AR71</accession>
<organism evidence="1 2">
    <name type="scientific">Xylanibacter muris</name>
    <dbReference type="NCBI Taxonomy" id="2736290"/>
    <lineage>
        <taxon>Bacteria</taxon>
        <taxon>Pseudomonadati</taxon>
        <taxon>Bacteroidota</taxon>
        <taxon>Bacteroidia</taxon>
        <taxon>Bacteroidales</taxon>
        <taxon>Prevotellaceae</taxon>
        <taxon>Xylanibacter</taxon>
    </lineage>
</organism>
<gene>
    <name evidence="1" type="ORF">HPS56_10395</name>
</gene>